<evidence type="ECO:0000313" key="2">
    <source>
        <dbReference type="EMBL" id="QEY62511.1"/>
    </source>
</evidence>
<evidence type="ECO:0000313" key="3">
    <source>
        <dbReference type="Proteomes" id="UP000327179"/>
    </source>
</evidence>
<dbReference type="RefSeq" id="WP_151133166.1">
    <property type="nucleotide sequence ID" value="NZ_CP043311.1"/>
</dbReference>
<dbReference type="SUPFAM" id="SSF46785">
    <property type="entry name" value="Winged helix' DNA-binding domain"/>
    <property type="match status" value="1"/>
</dbReference>
<organism evidence="2 3">
    <name type="scientific">Metapseudomonas lalkuanensis</name>
    <dbReference type="NCBI Taxonomy" id="2604832"/>
    <lineage>
        <taxon>Bacteria</taxon>
        <taxon>Pseudomonadati</taxon>
        <taxon>Pseudomonadota</taxon>
        <taxon>Gammaproteobacteria</taxon>
        <taxon>Pseudomonadales</taxon>
        <taxon>Pseudomonadaceae</taxon>
        <taxon>Metapseudomonas</taxon>
    </lineage>
</organism>
<dbReference type="KEGG" id="plal:FXN65_10640"/>
<accession>A0A5J6QMK3</accession>
<dbReference type="InterPro" id="IPR036388">
    <property type="entry name" value="WH-like_DNA-bd_sf"/>
</dbReference>
<sequence>MARLKPSPKQEESLQHIRDFIAEKGYSPTVAELAKLARVNENAVQDRINALDRKGLITRTAGASRSIRPAA</sequence>
<keyword evidence="3" id="KW-1185">Reference proteome</keyword>
<feature type="domain" description="LexA repressor DNA-binding" evidence="1">
    <location>
        <begin position="7"/>
        <end position="65"/>
    </location>
</feature>
<dbReference type="InterPro" id="IPR036390">
    <property type="entry name" value="WH_DNA-bd_sf"/>
</dbReference>
<dbReference type="EMBL" id="CP043311">
    <property type="protein sequence ID" value="QEY62511.1"/>
    <property type="molecule type" value="Genomic_DNA"/>
</dbReference>
<name>A0A5J6QMK3_9GAMM</name>
<evidence type="ECO:0000259" key="1">
    <source>
        <dbReference type="Pfam" id="PF01726"/>
    </source>
</evidence>
<dbReference type="GO" id="GO:0004252">
    <property type="term" value="F:serine-type endopeptidase activity"/>
    <property type="evidence" value="ECO:0007669"/>
    <property type="project" value="InterPro"/>
</dbReference>
<dbReference type="GO" id="GO:0006508">
    <property type="term" value="P:proteolysis"/>
    <property type="evidence" value="ECO:0007669"/>
    <property type="project" value="InterPro"/>
</dbReference>
<dbReference type="AlphaFoldDB" id="A0A5J6QMK3"/>
<proteinExistence type="predicted"/>
<dbReference type="InterPro" id="IPR006199">
    <property type="entry name" value="LexA_DNA-bd_dom"/>
</dbReference>
<protein>
    <recommendedName>
        <fullName evidence="1">LexA repressor DNA-binding domain-containing protein</fullName>
    </recommendedName>
</protein>
<reference evidence="2 3" key="1">
    <citation type="submission" date="2019-08" db="EMBL/GenBank/DDBJ databases">
        <title>Whole-genome Sequencing of e-waste polymer degrading bacterium Pseudomonas sp. strain PE08.</title>
        <authorList>
            <person name="Kirdat K."/>
            <person name="Debbarma P."/>
            <person name="Narawade N."/>
            <person name="Suyal D."/>
            <person name="Thorat V."/>
            <person name="Shouche Y."/>
            <person name="Goel R."/>
            <person name="Yadav A."/>
        </authorList>
    </citation>
    <scope>NUCLEOTIDE SEQUENCE [LARGE SCALE GENOMIC DNA]</scope>
    <source>
        <strain evidence="2 3">PE08</strain>
    </source>
</reference>
<dbReference type="Gene3D" id="1.10.10.10">
    <property type="entry name" value="Winged helix-like DNA-binding domain superfamily/Winged helix DNA-binding domain"/>
    <property type="match status" value="1"/>
</dbReference>
<dbReference type="Pfam" id="PF01726">
    <property type="entry name" value="LexA_DNA_bind"/>
    <property type="match status" value="1"/>
</dbReference>
<gene>
    <name evidence="2" type="ORF">FXN65_10640</name>
</gene>
<dbReference type="Proteomes" id="UP000327179">
    <property type="component" value="Chromosome"/>
</dbReference>